<dbReference type="InterPro" id="IPR017452">
    <property type="entry name" value="GPCR_Rhodpsn_7TM"/>
</dbReference>
<keyword evidence="3 5" id="KW-1133">Transmembrane helix</keyword>
<evidence type="ECO:0000313" key="8">
    <source>
        <dbReference type="Proteomes" id="UP000192578"/>
    </source>
</evidence>
<evidence type="ECO:0000259" key="6">
    <source>
        <dbReference type="PROSITE" id="PS50262"/>
    </source>
</evidence>
<feature type="transmembrane region" description="Helical" evidence="5">
    <location>
        <begin position="246"/>
        <end position="268"/>
    </location>
</feature>
<dbReference type="AlphaFoldDB" id="A0A1W0X7G5"/>
<protein>
    <recommendedName>
        <fullName evidence="6">G-protein coupled receptors family 1 profile domain-containing protein</fullName>
    </recommendedName>
</protein>
<sequence length="295" mass="33211">MAILGNSSNTTVFNLSLFVYNQSTLAGVGYSSCNLTLSQTMALNGVPIILSIMMTLSHSFTLFIFNLWRQKEPLVLLHVALAYAFLFLTFSTVMTPIARLLPWNLPINGFFINLSNRCYEFFQTLSFVTLWLISVDRWLSVEFAVKYRAQISRLKIKKAIVASWLITSALALPGMIIIWPNFNAFCDRPIQDQAGREISAIFNGPFLLVLMMVFQVRIVVIAVTTKLRQLLAKAKTTVGPASSRPVIVGIVWSSMRASMVILFVAVLADLPFLLRAERWIKNLSIVKFIYTMPVI</sequence>
<dbReference type="InterPro" id="IPR000276">
    <property type="entry name" value="GPCR_Rhodpsn"/>
</dbReference>
<dbReference type="OrthoDB" id="9445642at2759"/>
<proteinExistence type="predicted"/>
<evidence type="ECO:0000256" key="2">
    <source>
        <dbReference type="ARBA" id="ARBA00022692"/>
    </source>
</evidence>
<dbReference type="PROSITE" id="PS00237">
    <property type="entry name" value="G_PROTEIN_RECEP_F1_1"/>
    <property type="match status" value="1"/>
</dbReference>
<keyword evidence="4 5" id="KW-0472">Membrane</keyword>
<feature type="transmembrane region" description="Helical" evidence="5">
    <location>
        <begin position="159"/>
        <end position="180"/>
    </location>
</feature>
<name>A0A1W0X7G5_HYPEX</name>
<dbReference type="Gene3D" id="1.20.1070.10">
    <property type="entry name" value="Rhodopsin 7-helix transmembrane proteins"/>
    <property type="match status" value="1"/>
</dbReference>
<evidence type="ECO:0000256" key="5">
    <source>
        <dbReference type="SAM" id="Phobius"/>
    </source>
</evidence>
<comment type="subcellular location">
    <subcellularLocation>
        <location evidence="1">Membrane</location>
    </subcellularLocation>
</comment>
<reference evidence="8" key="1">
    <citation type="submission" date="2017-01" db="EMBL/GenBank/DDBJ databases">
        <title>Comparative genomics of anhydrobiosis in the tardigrade Hypsibius dujardini.</title>
        <authorList>
            <person name="Yoshida Y."/>
            <person name="Koutsovoulos G."/>
            <person name="Laetsch D."/>
            <person name="Stevens L."/>
            <person name="Kumar S."/>
            <person name="Horikawa D."/>
            <person name="Ishino K."/>
            <person name="Komine S."/>
            <person name="Tomita M."/>
            <person name="Blaxter M."/>
            <person name="Arakawa K."/>
        </authorList>
    </citation>
    <scope>NUCLEOTIDE SEQUENCE [LARGE SCALE GENOMIC DNA]</scope>
    <source>
        <strain evidence="8">Z151</strain>
    </source>
</reference>
<accession>A0A1W0X7G5</accession>
<gene>
    <name evidence="7" type="ORF">BV898_02795</name>
</gene>
<feature type="domain" description="G-protein coupled receptors family 1 profile" evidence="6">
    <location>
        <begin position="45"/>
        <end position="274"/>
    </location>
</feature>
<dbReference type="EMBL" id="MTYJ01000012">
    <property type="protein sequence ID" value="OQV23348.1"/>
    <property type="molecule type" value="Genomic_DNA"/>
</dbReference>
<dbReference type="Pfam" id="PF00001">
    <property type="entry name" value="7tm_1"/>
    <property type="match status" value="1"/>
</dbReference>
<organism evidence="7 8">
    <name type="scientific">Hypsibius exemplaris</name>
    <name type="common">Freshwater tardigrade</name>
    <dbReference type="NCBI Taxonomy" id="2072580"/>
    <lineage>
        <taxon>Eukaryota</taxon>
        <taxon>Metazoa</taxon>
        <taxon>Ecdysozoa</taxon>
        <taxon>Tardigrada</taxon>
        <taxon>Eutardigrada</taxon>
        <taxon>Parachela</taxon>
        <taxon>Hypsibioidea</taxon>
        <taxon>Hypsibiidae</taxon>
        <taxon>Hypsibius</taxon>
    </lineage>
</organism>
<feature type="transmembrane region" description="Helical" evidence="5">
    <location>
        <begin position="200"/>
        <end position="225"/>
    </location>
</feature>
<feature type="transmembrane region" description="Helical" evidence="5">
    <location>
        <begin position="121"/>
        <end position="139"/>
    </location>
</feature>
<keyword evidence="2 5" id="KW-0812">Transmembrane</keyword>
<evidence type="ECO:0000256" key="4">
    <source>
        <dbReference type="ARBA" id="ARBA00023136"/>
    </source>
</evidence>
<dbReference type="Proteomes" id="UP000192578">
    <property type="component" value="Unassembled WGS sequence"/>
</dbReference>
<dbReference type="GO" id="GO:0004930">
    <property type="term" value="F:G protein-coupled receptor activity"/>
    <property type="evidence" value="ECO:0007669"/>
    <property type="project" value="InterPro"/>
</dbReference>
<evidence type="ECO:0000256" key="3">
    <source>
        <dbReference type="ARBA" id="ARBA00022989"/>
    </source>
</evidence>
<evidence type="ECO:0000256" key="1">
    <source>
        <dbReference type="ARBA" id="ARBA00004370"/>
    </source>
</evidence>
<dbReference type="SUPFAM" id="SSF81321">
    <property type="entry name" value="Family A G protein-coupled receptor-like"/>
    <property type="match status" value="1"/>
</dbReference>
<feature type="transmembrane region" description="Helical" evidence="5">
    <location>
        <begin position="48"/>
        <end position="68"/>
    </location>
</feature>
<feature type="transmembrane region" description="Helical" evidence="5">
    <location>
        <begin position="75"/>
        <end position="101"/>
    </location>
</feature>
<dbReference type="PROSITE" id="PS50262">
    <property type="entry name" value="G_PROTEIN_RECEP_F1_2"/>
    <property type="match status" value="1"/>
</dbReference>
<comment type="caution">
    <text evidence="7">The sequence shown here is derived from an EMBL/GenBank/DDBJ whole genome shotgun (WGS) entry which is preliminary data.</text>
</comment>
<dbReference type="GO" id="GO:0016020">
    <property type="term" value="C:membrane"/>
    <property type="evidence" value="ECO:0007669"/>
    <property type="project" value="UniProtKB-SubCell"/>
</dbReference>
<evidence type="ECO:0000313" key="7">
    <source>
        <dbReference type="EMBL" id="OQV23348.1"/>
    </source>
</evidence>
<keyword evidence="8" id="KW-1185">Reference proteome</keyword>